<dbReference type="EMBL" id="JAAOYO010000004">
    <property type="protein sequence ID" value="NII42139.1"/>
    <property type="molecule type" value="Genomic_DNA"/>
</dbReference>
<dbReference type="SUPFAM" id="SSF56349">
    <property type="entry name" value="DNA breaking-rejoining enzymes"/>
    <property type="match status" value="1"/>
</dbReference>
<dbReference type="PANTHER" id="PTHR30349">
    <property type="entry name" value="PHAGE INTEGRASE-RELATED"/>
    <property type="match status" value="1"/>
</dbReference>
<dbReference type="InterPro" id="IPR011010">
    <property type="entry name" value="DNA_brk_join_enz"/>
</dbReference>
<keyword evidence="1" id="KW-0238">DNA-binding</keyword>
<dbReference type="Gene3D" id="1.10.150.130">
    <property type="match status" value="1"/>
</dbReference>
<organism evidence="4 5">
    <name type="scientific">Curtobacterium salicis</name>
    <dbReference type="NCBI Taxonomy" id="1779862"/>
    <lineage>
        <taxon>Bacteria</taxon>
        <taxon>Bacillati</taxon>
        <taxon>Actinomycetota</taxon>
        <taxon>Actinomycetes</taxon>
        <taxon>Micrococcales</taxon>
        <taxon>Microbacteriaceae</taxon>
        <taxon>Curtobacterium</taxon>
    </lineage>
</organism>
<dbReference type="PANTHER" id="PTHR30349:SF91">
    <property type="entry name" value="INTA PROTEIN"/>
    <property type="match status" value="1"/>
</dbReference>
<dbReference type="InterPro" id="IPR002104">
    <property type="entry name" value="Integrase_catalytic"/>
</dbReference>
<evidence type="ECO:0000313" key="5">
    <source>
        <dbReference type="Proteomes" id="UP001318300"/>
    </source>
</evidence>
<dbReference type="Proteomes" id="UP001318300">
    <property type="component" value="Unassembled WGS sequence"/>
</dbReference>
<gene>
    <name evidence="4" type="ORF">E9228_002797</name>
</gene>
<proteinExistence type="predicted"/>
<keyword evidence="2" id="KW-0233">DNA recombination</keyword>
<keyword evidence="5" id="KW-1185">Reference proteome</keyword>
<dbReference type="InterPro" id="IPR013762">
    <property type="entry name" value="Integrase-like_cat_sf"/>
</dbReference>
<evidence type="ECO:0000259" key="3">
    <source>
        <dbReference type="PROSITE" id="PS51898"/>
    </source>
</evidence>
<reference evidence="4 5" key="1">
    <citation type="submission" date="2020-03" db="EMBL/GenBank/DDBJ databases">
        <title>Above-ground endophytic microbial communities from plants in different locations in the United States.</title>
        <authorList>
            <person name="Frank C."/>
        </authorList>
    </citation>
    <scope>NUCLEOTIDE SEQUENCE [LARGE SCALE GENOMIC DNA]</scope>
    <source>
        <strain evidence="4 5">WW7</strain>
    </source>
</reference>
<dbReference type="Pfam" id="PF00589">
    <property type="entry name" value="Phage_integrase"/>
    <property type="match status" value="1"/>
</dbReference>
<dbReference type="PROSITE" id="PS51898">
    <property type="entry name" value="TYR_RECOMBINASE"/>
    <property type="match status" value="1"/>
</dbReference>
<feature type="domain" description="Tyr recombinase" evidence="3">
    <location>
        <begin position="64"/>
        <end position="295"/>
    </location>
</feature>
<protein>
    <submittedName>
        <fullName evidence="4">Integrase</fullName>
    </submittedName>
</protein>
<accession>A0ABX0TE40</accession>
<name>A0ABX0TE40_9MICO</name>
<evidence type="ECO:0000256" key="2">
    <source>
        <dbReference type="ARBA" id="ARBA00023172"/>
    </source>
</evidence>
<sequence>MKLTDVQPPHVRAFHQYMREAGLGESTVLQGHRVLAIALKQAHRDGYTYRDVAALTKAPRKNKPKLQVLSPSDARAVLNACKGDRLESRWAAAIFTGARQGELLGVELDRVSDVLDLSWQLQRLTWSHGCAGACGSARGTDCPDRKLVAPADYECRHLTGGFWLTRPKSAAGHRRVPLVGELRSLVELRIEAARQEPNPHGLLWTDAAVRRGATQDLTGKPVDPSKDNKAWHALLDCAGVEQVRLHDARHLAVDLLYAAGVPEVVAMELIGHSSVAMTRRYRSGAAQSTMQEAMERVAQQLVTG</sequence>
<dbReference type="InterPro" id="IPR050090">
    <property type="entry name" value="Tyrosine_recombinase_XerCD"/>
</dbReference>
<dbReference type="InterPro" id="IPR010998">
    <property type="entry name" value="Integrase_recombinase_N"/>
</dbReference>
<evidence type="ECO:0000256" key="1">
    <source>
        <dbReference type="ARBA" id="ARBA00023125"/>
    </source>
</evidence>
<evidence type="ECO:0000313" key="4">
    <source>
        <dbReference type="EMBL" id="NII42139.1"/>
    </source>
</evidence>
<dbReference type="Gene3D" id="1.10.443.10">
    <property type="entry name" value="Intergrase catalytic core"/>
    <property type="match status" value="1"/>
</dbReference>
<comment type="caution">
    <text evidence="4">The sequence shown here is derived from an EMBL/GenBank/DDBJ whole genome shotgun (WGS) entry which is preliminary data.</text>
</comment>